<proteinExistence type="predicted"/>
<sequence length="84" mass="10021">MIKRYLLNLLLKSLKTLFIVEKLRYQGGIFPFQGNMNLLFQKNYFPKYRKLSMEINQKEKDCPRIEIIQNSHLEVFNVVGVTII</sequence>
<dbReference type="AlphaFoldDB" id="A0A1G1ZTZ3"/>
<gene>
    <name evidence="1" type="ORF">A3H63_00615</name>
</gene>
<dbReference type="EMBL" id="MHJM01000012">
    <property type="protein sequence ID" value="OGY67951.1"/>
    <property type="molecule type" value="Genomic_DNA"/>
</dbReference>
<evidence type="ECO:0000313" key="2">
    <source>
        <dbReference type="Proteomes" id="UP000176284"/>
    </source>
</evidence>
<accession>A0A1G1ZTZ3</accession>
<name>A0A1G1ZTZ3_9BACT</name>
<dbReference type="Proteomes" id="UP000176284">
    <property type="component" value="Unassembled WGS sequence"/>
</dbReference>
<reference evidence="1 2" key="1">
    <citation type="journal article" date="2016" name="Nat. Commun.">
        <title>Thousands of microbial genomes shed light on interconnected biogeochemical processes in an aquifer system.</title>
        <authorList>
            <person name="Anantharaman K."/>
            <person name="Brown C.T."/>
            <person name="Hug L.A."/>
            <person name="Sharon I."/>
            <person name="Castelle C.J."/>
            <person name="Probst A.J."/>
            <person name="Thomas B.C."/>
            <person name="Singh A."/>
            <person name="Wilkins M.J."/>
            <person name="Karaoz U."/>
            <person name="Brodie E.L."/>
            <person name="Williams K.H."/>
            <person name="Hubbard S.S."/>
            <person name="Banfield J.F."/>
        </authorList>
    </citation>
    <scope>NUCLEOTIDE SEQUENCE [LARGE SCALE GENOMIC DNA]</scope>
</reference>
<comment type="caution">
    <text evidence="1">The sequence shown here is derived from an EMBL/GenBank/DDBJ whole genome shotgun (WGS) entry which is preliminary data.</text>
</comment>
<protein>
    <submittedName>
        <fullName evidence="1">Uncharacterized protein</fullName>
    </submittedName>
</protein>
<organism evidence="1 2">
    <name type="scientific">Candidatus Harrisonbacteria bacterium RIFCSPLOWO2_02_FULL_45_10c</name>
    <dbReference type="NCBI Taxonomy" id="1798410"/>
    <lineage>
        <taxon>Bacteria</taxon>
        <taxon>Candidatus Harrisoniibacteriota</taxon>
    </lineage>
</organism>
<evidence type="ECO:0000313" key="1">
    <source>
        <dbReference type="EMBL" id="OGY67951.1"/>
    </source>
</evidence>